<reference evidence="2 3" key="1">
    <citation type="submission" date="2019-09" db="EMBL/GenBank/DDBJ databases">
        <title>Whole genome shotgun sequencing (WGS) of Ellagibacter isourolithinifaciens DSM 104140(T) and Adlercreutzia muris DSM 29508(T).</title>
        <authorList>
            <person name="Stoll D.A."/>
            <person name="Danylec N."/>
            <person name="Huch M."/>
        </authorList>
    </citation>
    <scope>NUCLEOTIDE SEQUENCE [LARGE SCALE GENOMIC DNA]</scope>
    <source>
        <strain evidence="2 3">DSM 104140</strain>
    </source>
</reference>
<dbReference type="Proteomes" id="UP000468668">
    <property type="component" value="Unassembled WGS sequence"/>
</dbReference>
<proteinExistence type="predicted"/>
<dbReference type="SUPFAM" id="SSF81301">
    <property type="entry name" value="Nucleotidyltransferase"/>
    <property type="match status" value="1"/>
</dbReference>
<dbReference type="AlphaFoldDB" id="A0A6N6NPQ4"/>
<dbReference type="SMART" id="SM00954">
    <property type="entry name" value="RelA_SpoT"/>
    <property type="match status" value="1"/>
</dbReference>
<feature type="domain" description="RelA/SpoT" evidence="1">
    <location>
        <begin position="79"/>
        <end position="202"/>
    </location>
</feature>
<evidence type="ECO:0000259" key="1">
    <source>
        <dbReference type="SMART" id="SM00954"/>
    </source>
</evidence>
<dbReference type="PANTHER" id="PTHR47837:SF2">
    <property type="entry name" value="GTP PYROPHOSPHOKINASE YWAC"/>
    <property type="match status" value="1"/>
</dbReference>
<dbReference type="GO" id="GO:0015969">
    <property type="term" value="P:guanosine tetraphosphate metabolic process"/>
    <property type="evidence" value="ECO:0007669"/>
    <property type="project" value="InterPro"/>
</dbReference>
<dbReference type="RefSeq" id="WP_158050182.1">
    <property type="nucleotide sequence ID" value="NZ_DAWAFB010000035.1"/>
</dbReference>
<comment type="caution">
    <text evidence="2">The sequence shown here is derived from an EMBL/GenBank/DDBJ whole genome shotgun (WGS) entry which is preliminary data.</text>
</comment>
<name>A0A6N6NPQ4_9ACTN</name>
<gene>
    <name evidence="2" type="ORF">F8C90_08950</name>
</gene>
<dbReference type="OrthoDB" id="9789634at2"/>
<dbReference type="EMBL" id="WAJR01000027">
    <property type="protein sequence ID" value="KAB1637939.1"/>
    <property type="molecule type" value="Genomic_DNA"/>
</dbReference>
<dbReference type="PANTHER" id="PTHR47837">
    <property type="entry name" value="GTP PYROPHOSPHOKINASE YJBM"/>
    <property type="match status" value="1"/>
</dbReference>
<dbReference type="InterPro" id="IPR043519">
    <property type="entry name" value="NT_sf"/>
</dbReference>
<organism evidence="2 3">
    <name type="scientific">Ellagibacter isourolithinifaciens</name>
    <dbReference type="NCBI Taxonomy" id="2137581"/>
    <lineage>
        <taxon>Bacteria</taxon>
        <taxon>Bacillati</taxon>
        <taxon>Actinomycetota</taxon>
        <taxon>Coriobacteriia</taxon>
        <taxon>Eggerthellales</taxon>
        <taxon>Eggerthellaceae</taxon>
        <taxon>Ellagibacter</taxon>
    </lineage>
</organism>
<dbReference type="InterPro" id="IPR052366">
    <property type="entry name" value="GTP_Pyrophosphokinase"/>
</dbReference>
<keyword evidence="3" id="KW-1185">Reference proteome</keyword>
<sequence>MTSAAQLLSEQDHRDTWSLTIGKDMSDEDIEFVREAGAKLRELSQRYRAALREMVVRFEILDQDLNLRKDRTPIHHVESRVKTPESIIEKIGRYGKERTLENIEKYIMDIAGIRVICSYISDVYNLFDLLQRQDDLEIVTVKDYIANPKPNGYRSLHVIVRIPVYFLDSKQMVPVEIQLRTVAMDFWASLEHDLKYKAKREIEGIDSYGELKDCSRIIEDVEARMQILARALDSE</sequence>
<accession>A0A6N6NPQ4</accession>
<evidence type="ECO:0000313" key="2">
    <source>
        <dbReference type="EMBL" id="KAB1637939.1"/>
    </source>
</evidence>
<dbReference type="GeneID" id="98658961"/>
<dbReference type="InterPro" id="IPR007685">
    <property type="entry name" value="RelA_SpoT"/>
</dbReference>
<evidence type="ECO:0000313" key="3">
    <source>
        <dbReference type="Proteomes" id="UP000468668"/>
    </source>
</evidence>
<dbReference type="Gene3D" id="3.30.460.10">
    <property type="entry name" value="Beta Polymerase, domain 2"/>
    <property type="match status" value="1"/>
</dbReference>
<protein>
    <submittedName>
        <fullName evidence="2">(P)ppGpp synthetase</fullName>
    </submittedName>
</protein>
<dbReference type="CDD" id="cd05399">
    <property type="entry name" value="NT_Rel-Spo_like"/>
    <property type="match status" value="1"/>
</dbReference>
<dbReference type="Gene3D" id="1.10.287.860">
    <property type="entry name" value="Nucleotidyltransferase"/>
    <property type="match status" value="1"/>
</dbReference>
<dbReference type="Pfam" id="PF04607">
    <property type="entry name" value="RelA_SpoT"/>
    <property type="match status" value="1"/>
</dbReference>